<dbReference type="PANTHER" id="PTHR30427:SF1">
    <property type="entry name" value="TRANSCRIPTIONAL ACTIVATOR PROTEIN LYSR"/>
    <property type="match status" value="1"/>
</dbReference>
<feature type="domain" description="HTH lysR-type" evidence="5">
    <location>
        <begin position="5"/>
        <end position="62"/>
    </location>
</feature>
<dbReference type="GO" id="GO:0010628">
    <property type="term" value="P:positive regulation of gene expression"/>
    <property type="evidence" value="ECO:0007669"/>
    <property type="project" value="TreeGrafter"/>
</dbReference>
<dbReference type="PRINTS" id="PR00039">
    <property type="entry name" value="HTHLYSR"/>
</dbReference>
<evidence type="ECO:0000256" key="1">
    <source>
        <dbReference type="ARBA" id="ARBA00009437"/>
    </source>
</evidence>
<dbReference type="InterPro" id="IPR000847">
    <property type="entry name" value="LysR_HTH_N"/>
</dbReference>
<dbReference type="CDD" id="cd00090">
    <property type="entry name" value="HTH_ARSR"/>
    <property type="match status" value="1"/>
</dbReference>
<keyword evidence="3 6" id="KW-0238">DNA-binding</keyword>
<dbReference type="InterPro" id="IPR011991">
    <property type="entry name" value="ArsR-like_HTH"/>
</dbReference>
<evidence type="ECO:0000256" key="2">
    <source>
        <dbReference type="ARBA" id="ARBA00023015"/>
    </source>
</evidence>
<evidence type="ECO:0000259" key="5">
    <source>
        <dbReference type="PROSITE" id="PS50931"/>
    </source>
</evidence>
<proteinExistence type="inferred from homology"/>
<evidence type="ECO:0000256" key="3">
    <source>
        <dbReference type="ARBA" id="ARBA00023125"/>
    </source>
</evidence>
<dbReference type="STRING" id="655353.SAMN04488056_1183"/>
<evidence type="ECO:0000256" key="4">
    <source>
        <dbReference type="ARBA" id="ARBA00023163"/>
    </source>
</evidence>
<dbReference type="InterPro" id="IPR036388">
    <property type="entry name" value="WH-like_DNA-bd_sf"/>
</dbReference>
<dbReference type="Pfam" id="PF00126">
    <property type="entry name" value="HTH_1"/>
    <property type="match status" value="1"/>
</dbReference>
<organism evidence="6 7">
    <name type="scientific">Cohaesibacter marisflavi</name>
    <dbReference type="NCBI Taxonomy" id="655353"/>
    <lineage>
        <taxon>Bacteria</taxon>
        <taxon>Pseudomonadati</taxon>
        <taxon>Pseudomonadota</taxon>
        <taxon>Alphaproteobacteria</taxon>
        <taxon>Hyphomicrobiales</taxon>
        <taxon>Cohaesibacteraceae</taxon>
    </lineage>
</organism>
<keyword evidence="2" id="KW-0805">Transcription regulation</keyword>
<evidence type="ECO:0000313" key="6">
    <source>
        <dbReference type="EMBL" id="SFP00441.1"/>
    </source>
</evidence>
<keyword evidence="4" id="KW-0804">Transcription</keyword>
<gene>
    <name evidence="6" type="ORF">SAMN04488056_1183</name>
</gene>
<dbReference type="GO" id="GO:0003700">
    <property type="term" value="F:DNA-binding transcription factor activity"/>
    <property type="evidence" value="ECO:0007669"/>
    <property type="project" value="InterPro"/>
</dbReference>
<protein>
    <submittedName>
        <fullName evidence="6">DNA-binding transcriptional regulator, LysR family</fullName>
    </submittedName>
</protein>
<sequence length="296" mass="33124">MKRSLNYQRIKIFRVIYEVGSIRQAARRLGLSQPTVSRHIAVLEDELGFALFAREKGRTEPTWEAQRFYSETTGLIEGIERVENNVEAIRVGEGEALRIMSATSVAFELLPKALEIWRRKVPRTEVTVDSGRAIEQIRAIRSGFIDVGLAGSVQPQAGLRITTLREEKLVAIMPSTHPLASREFVDLEDFAIYPSVLLSPHAPIGHTVMQAFERANVTPNKIMTSFAPSFAIGLVKALKCISIVDSLVYRALANEHVTARPVSTKLCFDMVFIENENTPQRRIVEAFKDAMKEAMG</sequence>
<dbReference type="EMBL" id="FOVR01000018">
    <property type="protein sequence ID" value="SFP00441.1"/>
    <property type="molecule type" value="Genomic_DNA"/>
</dbReference>
<dbReference type="PANTHER" id="PTHR30427">
    <property type="entry name" value="TRANSCRIPTIONAL ACTIVATOR PROTEIN LYSR"/>
    <property type="match status" value="1"/>
</dbReference>
<dbReference type="SUPFAM" id="SSF46785">
    <property type="entry name" value="Winged helix' DNA-binding domain"/>
    <property type="match status" value="1"/>
</dbReference>
<evidence type="ECO:0000313" key="7">
    <source>
        <dbReference type="Proteomes" id="UP000199236"/>
    </source>
</evidence>
<comment type="similarity">
    <text evidence="1">Belongs to the LysR transcriptional regulatory family.</text>
</comment>
<reference evidence="6 7" key="1">
    <citation type="submission" date="2016-10" db="EMBL/GenBank/DDBJ databases">
        <authorList>
            <person name="de Groot N.N."/>
        </authorList>
    </citation>
    <scope>NUCLEOTIDE SEQUENCE [LARGE SCALE GENOMIC DNA]</scope>
    <source>
        <strain evidence="6 7">CGMCC 1.9157</strain>
    </source>
</reference>
<dbReference type="InterPro" id="IPR036390">
    <property type="entry name" value="WH_DNA-bd_sf"/>
</dbReference>
<dbReference type="Pfam" id="PF03466">
    <property type="entry name" value="LysR_substrate"/>
    <property type="match status" value="1"/>
</dbReference>
<keyword evidence="7" id="KW-1185">Reference proteome</keyword>
<dbReference type="InterPro" id="IPR005119">
    <property type="entry name" value="LysR_subst-bd"/>
</dbReference>
<name>A0A1I5LUK2_9HYPH</name>
<dbReference type="RefSeq" id="WP_175528210.1">
    <property type="nucleotide sequence ID" value="NZ_FOVR01000018.1"/>
</dbReference>
<dbReference type="Gene3D" id="1.10.10.10">
    <property type="entry name" value="Winged helix-like DNA-binding domain superfamily/Winged helix DNA-binding domain"/>
    <property type="match status" value="1"/>
</dbReference>
<dbReference type="Proteomes" id="UP000199236">
    <property type="component" value="Unassembled WGS sequence"/>
</dbReference>
<dbReference type="Gene3D" id="3.40.190.290">
    <property type="match status" value="1"/>
</dbReference>
<dbReference type="GO" id="GO:0043565">
    <property type="term" value="F:sequence-specific DNA binding"/>
    <property type="evidence" value="ECO:0007669"/>
    <property type="project" value="TreeGrafter"/>
</dbReference>
<accession>A0A1I5LUK2</accession>
<dbReference type="PROSITE" id="PS50931">
    <property type="entry name" value="HTH_LYSR"/>
    <property type="match status" value="1"/>
</dbReference>
<dbReference type="SUPFAM" id="SSF53850">
    <property type="entry name" value="Periplasmic binding protein-like II"/>
    <property type="match status" value="1"/>
</dbReference>
<dbReference type="AlphaFoldDB" id="A0A1I5LUK2"/>